<dbReference type="OrthoDB" id="3042049at2759"/>
<gene>
    <name evidence="1" type="ORF">ARMOST_18221</name>
</gene>
<name>A0A284S167_ARMOS</name>
<dbReference type="OMA" id="YKFAGAR"/>
<evidence type="ECO:0000313" key="1">
    <source>
        <dbReference type="EMBL" id="SJL14753.1"/>
    </source>
</evidence>
<proteinExistence type="predicted"/>
<evidence type="ECO:0008006" key="3">
    <source>
        <dbReference type="Google" id="ProtNLM"/>
    </source>
</evidence>
<accession>A0A284S167</accession>
<dbReference type="AlphaFoldDB" id="A0A284S167"/>
<organism evidence="1 2">
    <name type="scientific">Armillaria ostoyae</name>
    <name type="common">Armillaria root rot fungus</name>
    <dbReference type="NCBI Taxonomy" id="47428"/>
    <lineage>
        <taxon>Eukaryota</taxon>
        <taxon>Fungi</taxon>
        <taxon>Dikarya</taxon>
        <taxon>Basidiomycota</taxon>
        <taxon>Agaricomycotina</taxon>
        <taxon>Agaricomycetes</taxon>
        <taxon>Agaricomycetidae</taxon>
        <taxon>Agaricales</taxon>
        <taxon>Marasmiineae</taxon>
        <taxon>Physalacriaceae</taxon>
        <taxon>Armillaria</taxon>
    </lineage>
</organism>
<keyword evidence="2" id="KW-1185">Reference proteome</keyword>
<dbReference type="STRING" id="47428.A0A284S167"/>
<dbReference type="EMBL" id="FUEG01000025">
    <property type="protein sequence ID" value="SJL14753.1"/>
    <property type="molecule type" value="Genomic_DNA"/>
</dbReference>
<sequence length="353" mass="40095">MDADILPLLRSGISSVDLDVTALDSISTRIQLLDTERLSRQKEISMIQSLLHHLQLEHDRTIVDIGRQKSIFSPFRRLPCDILLHIFHLAVNNSTALCLSAPPFIFRSVCYTWRALVLSSLSLWSNVNIEISEYPSRSTSVHALETRLPLSTTLSLAGNCPLNMELHGYGHTPEAQVFIAESIAPTSDRWKSLYLNIRDIEGIQSLADISGRLPILENLELIQHQRMIRKPFDEHLPKLFCRVPLLSTARIVGSFFRELSLPLHQLTTLYLNIYEQDVPESSLFNHCIEQGTSLVSFTFYYKFAGARRLSEPVPEMTQQTIRRLELGSHVPSGLKHCVFQGMEVLVLHQYPAD</sequence>
<protein>
    <recommendedName>
        <fullName evidence="3">F-box domain-containing protein</fullName>
    </recommendedName>
</protein>
<reference evidence="2" key="1">
    <citation type="journal article" date="2017" name="Nat. Ecol. Evol.">
        <title>Genome expansion and lineage-specific genetic innovations in the forest pathogenic fungi Armillaria.</title>
        <authorList>
            <person name="Sipos G."/>
            <person name="Prasanna A.N."/>
            <person name="Walter M.C."/>
            <person name="O'Connor E."/>
            <person name="Balint B."/>
            <person name="Krizsan K."/>
            <person name="Kiss B."/>
            <person name="Hess J."/>
            <person name="Varga T."/>
            <person name="Slot J."/>
            <person name="Riley R."/>
            <person name="Boka B."/>
            <person name="Rigling D."/>
            <person name="Barry K."/>
            <person name="Lee J."/>
            <person name="Mihaltcheva S."/>
            <person name="LaButti K."/>
            <person name="Lipzen A."/>
            <person name="Waldron R."/>
            <person name="Moloney N.M."/>
            <person name="Sperisen C."/>
            <person name="Kredics L."/>
            <person name="Vagvoelgyi C."/>
            <person name="Patrignani A."/>
            <person name="Fitzpatrick D."/>
            <person name="Nagy I."/>
            <person name="Doyle S."/>
            <person name="Anderson J.B."/>
            <person name="Grigoriev I.V."/>
            <person name="Gueldener U."/>
            <person name="Muensterkoetter M."/>
            <person name="Nagy L.G."/>
        </authorList>
    </citation>
    <scope>NUCLEOTIDE SEQUENCE [LARGE SCALE GENOMIC DNA]</scope>
    <source>
        <strain evidence="2">C18/9</strain>
    </source>
</reference>
<evidence type="ECO:0000313" key="2">
    <source>
        <dbReference type="Proteomes" id="UP000219338"/>
    </source>
</evidence>
<dbReference type="Proteomes" id="UP000219338">
    <property type="component" value="Unassembled WGS sequence"/>
</dbReference>